<proteinExistence type="predicted"/>
<evidence type="ECO:0000313" key="3">
    <source>
        <dbReference type="Proteomes" id="UP001153269"/>
    </source>
</evidence>
<reference evidence="2" key="1">
    <citation type="submission" date="2020-03" db="EMBL/GenBank/DDBJ databases">
        <authorList>
            <person name="Weist P."/>
        </authorList>
    </citation>
    <scope>NUCLEOTIDE SEQUENCE</scope>
</reference>
<accession>A0A9N7U6M7</accession>
<protein>
    <submittedName>
        <fullName evidence="2">Uncharacterized protein</fullName>
    </submittedName>
</protein>
<name>A0A9N7U6M7_PLEPL</name>
<evidence type="ECO:0000313" key="2">
    <source>
        <dbReference type="EMBL" id="CAB1426069.1"/>
    </source>
</evidence>
<sequence length="89" mass="9897">MQESVSLPSPFISRDPLLSRNWSPLITGLAACRPPGAAAWPLGYKKVRVSTKTHGGKRSFEEDVKVETVSGKHEREERSQHGEISLWVV</sequence>
<dbReference type="AlphaFoldDB" id="A0A9N7U6M7"/>
<gene>
    <name evidence="2" type="ORF">PLEPLA_LOCUS14003</name>
</gene>
<feature type="compositionally biased region" description="Basic and acidic residues" evidence="1">
    <location>
        <begin position="70"/>
        <end position="81"/>
    </location>
</feature>
<comment type="caution">
    <text evidence="2">The sequence shown here is derived from an EMBL/GenBank/DDBJ whole genome shotgun (WGS) entry which is preliminary data.</text>
</comment>
<dbReference type="Proteomes" id="UP001153269">
    <property type="component" value="Unassembled WGS sequence"/>
</dbReference>
<evidence type="ECO:0000256" key="1">
    <source>
        <dbReference type="SAM" id="MobiDB-lite"/>
    </source>
</evidence>
<feature type="region of interest" description="Disordered" evidence="1">
    <location>
        <begin position="70"/>
        <end position="89"/>
    </location>
</feature>
<organism evidence="2 3">
    <name type="scientific">Pleuronectes platessa</name>
    <name type="common">European plaice</name>
    <dbReference type="NCBI Taxonomy" id="8262"/>
    <lineage>
        <taxon>Eukaryota</taxon>
        <taxon>Metazoa</taxon>
        <taxon>Chordata</taxon>
        <taxon>Craniata</taxon>
        <taxon>Vertebrata</taxon>
        <taxon>Euteleostomi</taxon>
        <taxon>Actinopterygii</taxon>
        <taxon>Neopterygii</taxon>
        <taxon>Teleostei</taxon>
        <taxon>Neoteleostei</taxon>
        <taxon>Acanthomorphata</taxon>
        <taxon>Carangaria</taxon>
        <taxon>Pleuronectiformes</taxon>
        <taxon>Pleuronectoidei</taxon>
        <taxon>Pleuronectidae</taxon>
        <taxon>Pleuronectes</taxon>
    </lineage>
</organism>
<keyword evidence="3" id="KW-1185">Reference proteome</keyword>
<dbReference type="EMBL" id="CADEAL010000857">
    <property type="protein sequence ID" value="CAB1426069.1"/>
    <property type="molecule type" value="Genomic_DNA"/>
</dbReference>